<dbReference type="InterPro" id="IPR036691">
    <property type="entry name" value="Endo/exonu/phosph_ase_sf"/>
</dbReference>
<feature type="region of interest" description="Disordered" evidence="1">
    <location>
        <begin position="1"/>
        <end position="35"/>
    </location>
</feature>
<feature type="compositionally biased region" description="Polar residues" evidence="1">
    <location>
        <begin position="15"/>
        <end position="30"/>
    </location>
</feature>
<accession>A0ABM3H4R6</accession>
<dbReference type="RefSeq" id="XP_048131568.1">
    <property type="nucleotide sequence ID" value="XM_048275611.1"/>
</dbReference>
<evidence type="ECO:0000313" key="3">
    <source>
        <dbReference type="Proteomes" id="UP000827889"/>
    </source>
</evidence>
<evidence type="ECO:0000313" key="4">
    <source>
        <dbReference type="RefSeq" id="XP_048131568.1"/>
    </source>
</evidence>
<protein>
    <submittedName>
        <fullName evidence="4">Uncharacterized protein LOC125314131</fullName>
    </submittedName>
</protein>
<dbReference type="Pfam" id="PF14111">
    <property type="entry name" value="DUF4283"/>
    <property type="match status" value="1"/>
</dbReference>
<sequence length="832" mass="92349">MADLPVKSVSRGTIPPQQTLALARPQTSGSYEAIPPAFGARRDLDVHGLSSGVLEVSVKEKLSGAAKGKALDTNNVEATTTNATIPKAPRPRRGRSQSRGGSKPPKPQSQAAADGPRVMQRSWVAIAKAATKVYALTYIPPSHVENRIVATLTDETLEATDPKWSECLVGYLVGKRLPFKLVESVTKEYWGSHLLEVMANEDGFFFFHVPDLVFRRKILDSGPTMVARVPLFLQQWHPLLELKRDDHESVPVRIRLKNIPFALWSAPGISSLASVIGKPLYVDQRTESMKMISYARVSVEIKANQQLKDFVEVLLNGESRIIKVDYEWRPKACVTCGTFGHQCPPAVVLPDPVEIHQADIEAPAKCDVAPPAQRADPRTSMPLAQWRKMVKKKGRLVSQGEAVYTSEVGRSSDARPRGDAATSDLRPPVDPAPLLNVPLEQPQAARLVPLGSSDSEDEVEEEASLIGSMDEVEVPRLPTSMQKIGNTPFGTELPSVKQEKTQLPPIVDTSPQFGSDSSPTVSLPLFPTLSTSPVPNWKWVANYEYSPRGRIWVGWNPCHADFVVSASSAQVIHGHLRLLDINKACFLSVIYAEHTFVSRRPLWADLVHTSSLVVSSPWLVAGDFNAIKDPSDRIGSSNVRLPSFNELGECITQAGLEDLHYVGHRFTWSNSSTHPRKQRKIDRALINARWCNDFSYSEASFLAPGVSDHSPIVIKITAPGNYRRPFKFFNFWMSPPSFMDPLTQVWNTRVQGIPMFILTRKLKLLKVGLKQLNRDAFSDISARTANARAVLTSTRDAQVRDPFNHVLAALERDQLRAFSDLRLREEGFYKQK</sequence>
<feature type="region of interest" description="Disordered" evidence="1">
    <location>
        <begin position="404"/>
        <end position="430"/>
    </location>
</feature>
<evidence type="ECO:0000256" key="1">
    <source>
        <dbReference type="SAM" id="MobiDB-lite"/>
    </source>
</evidence>
<name>A0ABM3H4R6_9MYRT</name>
<reference evidence="4" key="1">
    <citation type="submission" date="2025-08" db="UniProtKB">
        <authorList>
            <consortium name="RefSeq"/>
        </authorList>
    </citation>
    <scope>IDENTIFICATION</scope>
    <source>
        <tissue evidence="4">Leaf</tissue>
    </source>
</reference>
<gene>
    <name evidence="4" type="primary">LOC125314131</name>
</gene>
<dbReference type="Proteomes" id="UP000827889">
    <property type="component" value="Chromosome 3"/>
</dbReference>
<feature type="domain" description="DUF4283" evidence="2">
    <location>
        <begin position="163"/>
        <end position="239"/>
    </location>
</feature>
<dbReference type="InterPro" id="IPR040256">
    <property type="entry name" value="At4g02000-like"/>
</dbReference>
<keyword evidence="3" id="KW-1185">Reference proteome</keyword>
<organism evidence="3 4">
    <name type="scientific">Rhodamnia argentea</name>
    <dbReference type="NCBI Taxonomy" id="178133"/>
    <lineage>
        <taxon>Eukaryota</taxon>
        <taxon>Viridiplantae</taxon>
        <taxon>Streptophyta</taxon>
        <taxon>Embryophyta</taxon>
        <taxon>Tracheophyta</taxon>
        <taxon>Spermatophyta</taxon>
        <taxon>Magnoliopsida</taxon>
        <taxon>eudicotyledons</taxon>
        <taxon>Gunneridae</taxon>
        <taxon>Pentapetalae</taxon>
        <taxon>rosids</taxon>
        <taxon>malvids</taxon>
        <taxon>Myrtales</taxon>
        <taxon>Myrtaceae</taxon>
        <taxon>Myrtoideae</taxon>
        <taxon>Myrteae</taxon>
        <taxon>Australasian group</taxon>
        <taxon>Rhodamnia</taxon>
    </lineage>
</organism>
<feature type="compositionally biased region" description="Low complexity" evidence="1">
    <location>
        <begin position="73"/>
        <end position="84"/>
    </location>
</feature>
<evidence type="ECO:0000259" key="2">
    <source>
        <dbReference type="Pfam" id="PF14111"/>
    </source>
</evidence>
<dbReference type="GeneID" id="125314131"/>
<proteinExistence type="predicted"/>
<feature type="region of interest" description="Disordered" evidence="1">
    <location>
        <begin position="65"/>
        <end position="116"/>
    </location>
</feature>
<dbReference type="SUPFAM" id="SSF56219">
    <property type="entry name" value="DNase I-like"/>
    <property type="match status" value="1"/>
</dbReference>
<dbReference type="InterPro" id="IPR025558">
    <property type="entry name" value="DUF4283"/>
</dbReference>
<dbReference type="Gene3D" id="3.60.10.10">
    <property type="entry name" value="Endonuclease/exonuclease/phosphatase"/>
    <property type="match status" value="1"/>
</dbReference>
<dbReference type="PANTHER" id="PTHR31286">
    <property type="entry name" value="GLYCINE-RICH CELL WALL STRUCTURAL PROTEIN 1.8-LIKE"/>
    <property type="match status" value="1"/>
</dbReference>
<dbReference type="PANTHER" id="PTHR31286:SF165">
    <property type="entry name" value="DUF4283 DOMAIN-CONTAINING PROTEIN"/>
    <property type="match status" value="1"/>
</dbReference>